<sequence length="122" mass="13988">MNIFEIDYLQLCFSELDPKLSKESLTDIILSPNQIVVDNLRVNYQNTSDFEKSWDSFKLKITEKETKKSVSQELIKVDFANNPKVKVLCKLKPAGKMIIRCTASITENINGDNISYNINILK</sequence>
<evidence type="ECO:0000313" key="2">
    <source>
        <dbReference type="Proteomes" id="UP000013964"/>
    </source>
</evidence>
<reference evidence="1 2" key="1">
    <citation type="journal article" date="2013" name="Genome Biol. Evol.">
        <title>Complete genomes of two dipteran-associated spiroplasmas provided insights into the origin, dynamics, and impacts of viral invasion in spiroplasma.</title>
        <authorList>
            <person name="Ku C."/>
            <person name="Lo W.S."/>
            <person name="Chen L.L."/>
            <person name="Kuo C.H."/>
        </authorList>
    </citation>
    <scope>NUCLEOTIDE SEQUENCE [LARGE SCALE GENOMIC DNA]</scope>
    <source>
        <strain evidence="1 2">DF-1</strain>
    </source>
</reference>
<protein>
    <submittedName>
        <fullName evidence="1">Uncharacterized protein</fullName>
    </submittedName>
</protein>
<dbReference type="PATRIC" id="fig|1276227.3.peg.639"/>
<dbReference type="KEGG" id="scr:SCHRY_v1c06330"/>
<organism evidence="1 2">
    <name type="scientific">Spiroplasma chrysopicola DF-1</name>
    <dbReference type="NCBI Taxonomy" id="1276227"/>
    <lineage>
        <taxon>Bacteria</taxon>
        <taxon>Bacillati</taxon>
        <taxon>Mycoplasmatota</taxon>
        <taxon>Mollicutes</taxon>
        <taxon>Entomoplasmatales</taxon>
        <taxon>Spiroplasmataceae</taxon>
        <taxon>Spiroplasma</taxon>
    </lineage>
</organism>
<name>R4UBE4_9MOLU</name>
<dbReference type="RefSeq" id="WP_016339034.1">
    <property type="nucleotide sequence ID" value="NC_021280.1"/>
</dbReference>
<evidence type="ECO:0000313" key="1">
    <source>
        <dbReference type="EMBL" id="AGM25209.1"/>
    </source>
</evidence>
<dbReference type="HOGENOM" id="CLU_2025278_0_0_14"/>
<proteinExistence type="predicted"/>
<dbReference type="STRING" id="1276227.SCHRY_v1c06330"/>
<keyword evidence="2" id="KW-1185">Reference proteome</keyword>
<accession>R4UBE4</accession>
<dbReference type="EMBL" id="CP005077">
    <property type="protein sequence ID" value="AGM25209.1"/>
    <property type="molecule type" value="Genomic_DNA"/>
</dbReference>
<gene>
    <name evidence="1" type="ORF">SCHRY_v1c06330</name>
</gene>
<dbReference type="Proteomes" id="UP000013964">
    <property type="component" value="Chromosome"/>
</dbReference>
<dbReference type="AlphaFoldDB" id="R4UBE4"/>
<dbReference type="OrthoDB" id="389380at2"/>